<accession>A0ABP8JMH2</accession>
<organism evidence="1 2">
    <name type="scientific">Hymenobacter koreensis</name>
    <dbReference type="NCBI Taxonomy" id="1084523"/>
    <lineage>
        <taxon>Bacteria</taxon>
        <taxon>Pseudomonadati</taxon>
        <taxon>Bacteroidota</taxon>
        <taxon>Cytophagia</taxon>
        <taxon>Cytophagales</taxon>
        <taxon>Hymenobacteraceae</taxon>
        <taxon>Hymenobacter</taxon>
    </lineage>
</organism>
<evidence type="ECO:0000313" key="2">
    <source>
        <dbReference type="Proteomes" id="UP001500454"/>
    </source>
</evidence>
<protein>
    <recommendedName>
        <fullName evidence="3">DUF922 domain-containing protein</fullName>
    </recommendedName>
</protein>
<evidence type="ECO:0008006" key="3">
    <source>
        <dbReference type="Google" id="ProtNLM"/>
    </source>
</evidence>
<proteinExistence type="predicted"/>
<comment type="caution">
    <text evidence="1">The sequence shown here is derived from an EMBL/GenBank/DDBJ whole genome shotgun (WGS) entry which is preliminary data.</text>
</comment>
<keyword evidence="2" id="KW-1185">Reference proteome</keyword>
<sequence length="341" mass="38178">MLRAETLPFTPTEFYLADVRDERANRTAVAQLIPAPATPGGSLPVAQPVDLQGGTLPAVRQFVRASLPRNSALRAVTMRLQELSVRETAAPGMPGLVEGRVTVQAAFDWQRNGRAIHLTDYRGAARYIRSAGPPTAAEPALRQALGESLRYLNGWVTREVNGNIKLATRLQVHATDFTQNTDADTLYYSPDQPLAFSDFHALPRPAGRYQASVFPSFAYTARAQTVAGVLHLHLNMKVFVVRSSSWVLPDAHTAHTLNHEQRHFDLVKLVAERFKRKVHPDSLTLDNFDARMQYQYLQSWWEMNRLQEQYDGETGGGTNEAAQQRWNQRIEAELRSYGVTG</sequence>
<reference evidence="2" key="1">
    <citation type="journal article" date="2019" name="Int. J. Syst. Evol. Microbiol.">
        <title>The Global Catalogue of Microorganisms (GCM) 10K type strain sequencing project: providing services to taxonomists for standard genome sequencing and annotation.</title>
        <authorList>
            <consortium name="The Broad Institute Genomics Platform"/>
            <consortium name="The Broad Institute Genome Sequencing Center for Infectious Disease"/>
            <person name="Wu L."/>
            <person name="Ma J."/>
        </authorList>
    </citation>
    <scope>NUCLEOTIDE SEQUENCE [LARGE SCALE GENOMIC DNA]</scope>
    <source>
        <strain evidence="2">JCM 17924</strain>
    </source>
</reference>
<gene>
    <name evidence="1" type="ORF">GCM10023186_43610</name>
</gene>
<dbReference type="EMBL" id="BAABHA010000015">
    <property type="protein sequence ID" value="GAA4392736.1"/>
    <property type="molecule type" value="Genomic_DNA"/>
</dbReference>
<evidence type="ECO:0000313" key="1">
    <source>
        <dbReference type="EMBL" id="GAA4392736.1"/>
    </source>
</evidence>
<name>A0ABP8JMH2_9BACT</name>
<dbReference type="Proteomes" id="UP001500454">
    <property type="component" value="Unassembled WGS sequence"/>
</dbReference>